<evidence type="ECO:0000313" key="3">
    <source>
        <dbReference type="Proteomes" id="UP000297225"/>
    </source>
</evidence>
<sequence>MKELSEDWQSRTSLLVGQERLRRLGGSHVLLVGLGGVGGYAAEILARSGVGRLTIVDGDVVNTTNINRQLIALHSTMGRSKASLWAERIRDINPDIQLEVREQFIRDEETYELLDAAAYDFVIDAIDTLSPKVHLIKALVERDIPFVSVMGTGAKFDPRQIKIGRMDRAKNCPLARMIRKRLRRLEVSLKFQVVYSEELPNEEAIVVTEGEQNKKSMTGTIAHNPAVAGCYAAYAALDHLIHI</sequence>
<dbReference type="PANTHER" id="PTHR43267:SF1">
    <property type="entry name" value="TRNA THREONYLCARBAMOYLADENOSINE DEHYDRATASE"/>
    <property type="match status" value="1"/>
</dbReference>
<dbReference type="GO" id="GO:0061503">
    <property type="term" value="F:tRNA threonylcarbamoyladenosine dehydratase"/>
    <property type="evidence" value="ECO:0007669"/>
    <property type="project" value="TreeGrafter"/>
</dbReference>
<dbReference type="RefSeq" id="WP_018358172.1">
    <property type="nucleotide sequence ID" value="NZ_CP197400.1"/>
</dbReference>
<dbReference type="InterPro" id="IPR035985">
    <property type="entry name" value="Ubiquitin-activating_enz"/>
</dbReference>
<dbReference type="AlphaFoldDB" id="A0A4Y8WRR4"/>
<dbReference type="Gene3D" id="3.40.50.720">
    <property type="entry name" value="NAD(P)-binding Rossmann-like Domain"/>
    <property type="match status" value="1"/>
</dbReference>
<feature type="domain" description="THIF-type NAD/FAD binding fold" evidence="1">
    <location>
        <begin position="15"/>
        <end position="162"/>
    </location>
</feature>
<organism evidence="2 3">
    <name type="scientific">Porphyromonas levii</name>
    <dbReference type="NCBI Taxonomy" id="28114"/>
    <lineage>
        <taxon>Bacteria</taxon>
        <taxon>Pseudomonadati</taxon>
        <taxon>Bacteroidota</taxon>
        <taxon>Bacteroidia</taxon>
        <taxon>Bacteroidales</taxon>
        <taxon>Porphyromonadaceae</taxon>
        <taxon>Porphyromonas</taxon>
    </lineage>
</organism>
<comment type="caution">
    <text evidence="2">The sequence shown here is derived from an EMBL/GenBank/DDBJ whole genome shotgun (WGS) entry which is preliminary data.</text>
</comment>
<gene>
    <name evidence="2" type="ORF">E4P47_04040</name>
</gene>
<accession>A0A4Y8WRR4</accession>
<dbReference type="STRING" id="1122973.GCA_000379925_00920"/>
<dbReference type="PANTHER" id="PTHR43267">
    <property type="entry name" value="TRNA THREONYLCARBAMOYLADENOSINE DEHYDRATASE"/>
    <property type="match status" value="1"/>
</dbReference>
<reference evidence="2 3" key="1">
    <citation type="submission" date="2019-03" db="EMBL/GenBank/DDBJ databases">
        <title>Porphyromonas levii Isolated from the Uterus of Dairy Cows.</title>
        <authorList>
            <person name="Francis A.M."/>
        </authorList>
    </citation>
    <scope>NUCLEOTIDE SEQUENCE [LARGE SCALE GENOMIC DNA]</scope>
    <source>
        <strain evidence="2 3">AF5678</strain>
    </source>
</reference>
<dbReference type="OrthoDB" id="9804150at2"/>
<proteinExistence type="predicted"/>
<name>A0A4Y8WRR4_9PORP</name>
<dbReference type="EMBL" id="SPNC01000043">
    <property type="protein sequence ID" value="TFH95639.1"/>
    <property type="molecule type" value="Genomic_DNA"/>
</dbReference>
<dbReference type="InterPro" id="IPR000594">
    <property type="entry name" value="ThiF_NAD_FAD-bd"/>
</dbReference>
<dbReference type="Proteomes" id="UP000297225">
    <property type="component" value="Unassembled WGS sequence"/>
</dbReference>
<dbReference type="Pfam" id="PF00899">
    <property type="entry name" value="ThiF"/>
    <property type="match status" value="1"/>
</dbReference>
<dbReference type="SUPFAM" id="SSF69572">
    <property type="entry name" value="Activating enzymes of the ubiquitin-like proteins"/>
    <property type="match status" value="1"/>
</dbReference>
<dbReference type="InterPro" id="IPR045886">
    <property type="entry name" value="ThiF/MoeB/HesA"/>
</dbReference>
<evidence type="ECO:0000259" key="1">
    <source>
        <dbReference type="Pfam" id="PF00899"/>
    </source>
</evidence>
<dbReference type="GO" id="GO:0061504">
    <property type="term" value="P:cyclic threonylcarbamoyladenosine biosynthetic process"/>
    <property type="evidence" value="ECO:0007669"/>
    <property type="project" value="TreeGrafter"/>
</dbReference>
<dbReference type="CDD" id="cd00755">
    <property type="entry name" value="YgdL_like"/>
    <property type="match status" value="1"/>
</dbReference>
<protein>
    <submittedName>
        <fullName evidence="2">tRNA threonylcarbamoyladenosine dehydratase</fullName>
    </submittedName>
</protein>
<dbReference type="GO" id="GO:0008641">
    <property type="term" value="F:ubiquitin-like modifier activating enzyme activity"/>
    <property type="evidence" value="ECO:0007669"/>
    <property type="project" value="InterPro"/>
</dbReference>
<keyword evidence="3" id="KW-1185">Reference proteome</keyword>
<evidence type="ECO:0000313" key="2">
    <source>
        <dbReference type="EMBL" id="TFH95639.1"/>
    </source>
</evidence>